<feature type="domain" description="HDOD" evidence="1">
    <location>
        <begin position="90"/>
        <end position="284"/>
    </location>
</feature>
<dbReference type="EMBL" id="LNYA01000021">
    <property type="protein sequence ID" value="KTC98359.1"/>
    <property type="molecule type" value="Genomic_DNA"/>
</dbReference>
<organism evidence="2 3">
    <name type="scientific">Legionella erythra</name>
    <dbReference type="NCBI Taxonomy" id="448"/>
    <lineage>
        <taxon>Bacteria</taxon>
        <taxon>Pseudomonadati</taxon>
        <taxon>Pseudomonadota</taxon>
        <taxon>Gammaproteobacteria</taxon>
        <taxon>Legionellales</taxon>
        <taxon>Legionellaceae</taxon>
        <taxon>Legionella</taxon>
    </lineage>
</organism>
<dbReference type="SUPFAM" id="SSF109604">
    <property type="entry name" value="HD-domain/PDEase-like"/>
    <property type="match status" value="1"/>
</dbReference>
<dbReference type="Pfam" id="PF08668">
    <property type="entry name" value="HDOD"/>
    <property type="match status" value="1"/>
</dbReference>
<gene>
    <name evidence="2" type="ORF">Lery_0922</name>
</gene>
<evidence type="ECO:0000259" key="1">
    <source>
        <dbReference type="PROSITE" id="PS51833"/>
    </source>
</evidence>
<dbReference type="OrthoDB" id="9770715at2"/>
<dbReference type="STRING" id="448.Lery_0922"/>
<dbReference type="AlphaFoldDB" id="A0A0W0TRX7"/>
<evidence type="ECO:0000313" key="2">
    <source>
        <dbReference type="EMBL" id="KTC98359.1"/>
    </source>
</evidence>
<dbReference type="PATRIC" id="fig|448.7.peg.965"/>
<comment type="caution">
    <text evidence="2">The sequence shown here is derived from an EMBL/GenBank/DDBJ whole genome shotgun (WGS) entry which is preliminary data.</text>
</comment>
<accession>A0A0W0TRX7</accession>
<protein>
    <submittedName>
        <fullName evidence="2">HDOD domain protein</fullName>
    </submittedName>
</protein>
<dbReference type="InterPro" id="IPR052340">
    <property type="entry name" value="RNase_Y/CdgJ"/>
</dbReference>
<dbReference type="PROSITE" id="PS51833">
    <property type="entry name" value="HDOD"/>
    <property type="match status" value="1"/>
</dbReference>
<dbReference type="PANTHER" id="PTHR33525:SF4">
    <property type="entry name" value="CYCLIC DI-GMP PHOSPHODIESTERASE CDGJ"/>
    <property type="match status" value="1"/>
</dbReference>
<name>A0A0W0TRX7_LEGER</name>
<sequence length="378" mass="42496">MIFVVILMMILVLIFYLGIKPQKRNRKSPLYRAPSLLPQEATLIAPAPEPPVSPVVTSLSVLTPPAELAAFHLITRAECQPEVVENLIKMAQSMPRPHPLLKALTNNLDNPEKLYQVVKSDAEIAAKILRTVNSGEFYLTKKITHLNYAILYLGSNMVKNIALQCVMKTNAQSRDKRVNQALKTIWAQGFLASSLAVPFAKNLGLSHAAELGTQTLLAYIGNLAIISYKPALAYYYTENYSLFERTKMEQQELGVHAAMIGSELAEAWQLPQEIIEGIRHNLLPLGVPPAECLLQGTALRDCVITYVCCRAAEMIINQQLKDVAELNWMDERLLELFYLPAYINQTDLKACLDLHKKQAFRSEVNKLIQKFQWPGNKR</sequence>
<dbReference type="RefSeq" id="WP_058526091.1">
    <property type="nucleotide sequence ID" value="NZ_CAAAHY010000023.1"/>
</dbReference>
<reference evidence="2 3" key="1">
    <citation type="submission" date="2015-11" db="EMBL/GenBank/DDBJ databases">
        <title>Genomic analysis of 38 Legionella species identifies large and diverse effector repertoires.</title>
        <authorList>
            <person name="Burstein D."/>
            <person name="Amaro F."/>
            <person name="Zusman T."/>
            <person name="Lifshitz Z."/>
            <person name="Cohen O."/>
            <person name="Gilbert J.A."/>
            <person name="Pupko T."/>
            <person name="Shuman H.A."/>
            <person name="Segal G."/>
        </authorList>
    </citation>
    <scope>NUCLEOTIDE SEQUENCE [LARGE SCALE GENOMIC DNA]</scope>
    <source>
        <strain evidence="2 3">SE-32A-C8</strain>
    </source>
</reference>
<evidence type="ECO:0000313" key="3">
    <source>
        <dbReference type="Proteomes" id="UP000054773"/>
    </source>
</evidence>
<dbReference type="PANTHER" id="PTHR33525">
    <property type="match status" value="1"/>
</dbReference>
<dbReference type="Gene3D" id="1.10.3210.10">
    <property type="entry name" value="Hypothetical protein af1432"/>
    <property type="match status" value="1"/>
</dbReference>
<keyword evidence="3" id="KW-1185">Reference proteome</keyword>
<dbReference type="Proteomes" id="UP000054773">
    <property type="component" value="Unassembled WGS sequence"/>
</dbReference>
<dbReference type="InterPro" id="IPR013976">
    <property type="entry name" value="HDOD"/>
</dbReference>
<proteinExistence type="predicted"/>